<evidence type="ECO:0000313" key="4">
    <source>
        <dbReference type="EMBL" id="THV74024.1"/>
    </source>
</evidence>
<dbReference type="GO" id="GO:0000981">
    <property type="term" value="F:DNA-binding transcription factor activity, RNA polymerase II-specific"/>
    <property type="evidence" value="ECO:0007669"/>
    <property type="project" value="InterPro"/>
</dbReference>
<dbReference type="InterPro" id="IPR001138">
    <property type="entry name" value="Zn2Cys6_DnaBD"/>
</dbReference>
<dbReference type="CDD" id="cd00067">
    <property type="entry name" value="GAL4"/>
    <property type="match status" value="1"/>
</dbReference>
<feature type="domain" description="Zn(2)-C6 fungal-type" evidence="3">
    <location>
        <begin position="13"/>
        <end position="43"/>
    </location>
</feature>
<dbReference type="InterPro" id="IPR036864">
    <property type="entry name" value="Zn2-C6_fun-type_DNA-bd_sf"/>
</dbReference>
<evidence type="ECO:0000256" key="1">
    <source>
        <dbReference type="ARBA" id="ARBA00023242"/>
    </source>
</evidence>
<dbReference type="PROSITE" id="PS50048">
    <property type="entry name" value="ZN2_CY6_FUNGAL_2"/>
    <property type="match status" value="1"/>
</dbReference>
<comment type="caution">
    <text evidence="4">The sequence shown here is derived from an EMBL/GenBank/DDBJ whole genome shotgun (WGS) entry which is preliminary data.</text>
</comment>
<dbReference type="InterPro" id="IPR052400">
    <property type="entry name" value="Zn2-C6_fungal_TF"/>
</dbReference>
<protein>
    <recommendedName>
        <fullName evidence="3">Zn(2)-C6 fungal-type domain-containing protein</fullName>
    </recommendedName>
</protein>
<reference evidence="4 5" key="1">
    <citation type="submission" date="2018-10" db="EMBL/GenBank/DDBJ databases">
        <title>Fifty Aureobasidium pullulans genomes reveal a recombining polyextremotolerant generalist.</title>
        <authorList>
            <person name="Gostincar C."/>
            <person name="Turk M."/>
            <person name="Zajc J."/>
            <person name="Gunde-Cimerman N."/>
        </authorList>
    </citation>
    <scope>NUCLEOTIDE SEQUENCE [LARGE SCALE GENOMIC DNA]</scope>
    <source>
        <strain evidence="4 5">EXF-11900</strain>
    </source>
</reference>
<dbReference type="PROSITE" id="PS00463">
    <property type="entry name" value="ZN2_CY6_FUNGAL_1"/>
    <property type="match status" value="1"/>
</dbReference>
<keyword evidence="1" id="KW-0539">Nucleus</keyword>
<dbReference type="AlphaFoldDB" id="A0A4S8SSF7"/>
<dbReference type="PANTHER" id="PTHR47657:SF12">
    <property type="entry name" value="ZN(II)2CYS6 TRANSCRIPTION FACTOR (EUROFUNG)"/>
    <property type="match status" value="1"/>
</dbReference>
<organism evidence="4 5">
    <name type="scientific">Aureobasidium pullulans</name>
    <name type="common">Black yeast</name>
    <name type="synonym">Pullularia pullulans</name>
    <dbReference type="NCBI Taxonomy" id="5580"/>
    <lineage>
        <taxon>Eukaryota</taxon>
        <taxon>Fungi</taxon>
        <taxon>Dikarya</taxon>
        <taxon>Ascomycota</taxon>
        <taxon>Pezizomycotina</taxon>
        <taxon>Dothideomycetes</taxon>
        <taxon>Dothideomycetidae</taxon>
        <taxon>Dothideales</taxon>
        <taxon>Saccotheciaceae</taxon>
        <taxon>Aureobasidium</taxon>
    </lineage>
</organism>
<gene>
    <name evidence="4" type="ORF">D6D28_02865</name>
</gene>
<dbReference type="Pfam" id="PF00172">
    <property type="entry name" value="Zn_clus"/>
    <property type="match status" value="1"/>
</dbReference>
<dbReference type="GO" id="GO:0008270">
    <property type="term" value="F:zinc ion binding"/>
    <property type="evidence" value="ECO:0007669"/>
    <property type="project" value="InterPro"/>
</dbReference>
<dbReference type="Gene3D" id="4.10.240.10">
    <property type="entry name" value="Zn(2)-C6 fungal-type DNA-binding domain"/>
    <property type="match status" value="1"/>
</dbReference>
<evidence type="ECO:0000256" key="2">
    <source>
        <dbReference type="SAM" id="MobiDB-lite"/>
    </source>
</evidence>
<accession>A0A4S8SSF7</accession>
<dbReference type="PANTHER" id="PTHR47657">
    <property type="entry name" value="STEROL REGULATORY ELEMENT-BINDING PROTEIN ECM22"/>
    <property type="match status" value="1"/>
</dbReference>
<evidence type="ECO:0000259" key="3">
    <source>
        <dbReference type="PROSITE" id="PS50048"/>
    </source>
</evidence>
<dbReference type="Proteomes" id="UP000304951">
    <property type="component" value="Unassembled WGS sequence"/>
</dbReference>
<name>A0A4S8SSF7_AURPU</name>
<dbReference type="SUPFAM" id="SSF57701">
    <property type="entry name" value="Zn2/Cys6 DNA-binding domain"/>
    <property type="match status" value="1"/>
</dbReference>
<proteinExistence type="predicted"/>
<evidence type="ECO:0000313" key="5">
    <source>
        <dbReference type="Proteomes" id="UP000304951"/>
    </source>
</evidence>
<dbReference type="SMART" id="SM00066">
    <property type="entry name" value="GAL4"/>
    <property type="match status" value="1"/>
</dbReference>
<feature type="region of interest" description="Disordered" evidence="2">
    <location>
        <begin position="382"/>
        <end position="401"/>
    </location>
</feature>
<sequence>MKARKTHLKSRTGCATCRGRRIKCDEAKPQCMNCIRRQVRCDFLGQALSSQSFSGESSTQVARILRANSDSAHGDADDPFEEPQSLRLLFPIDESPDLSKQERFLMAHLCKISDDLVAVSMDALDFGLSLLPESNRTHRISVGCSFVRHSVCGLASTHLALLTQSSSMVYLAYYYRDLALRGLRESLTVLNRNNVDAMLAASCLLSWQAPESQEFMQTMKGVDLALNEMEKFGHQSQLRSLIQQAENRETVLPENALHSVDASVELACSTLKELQKQVGDDAELVRGIKELINFLQNLQISPPGPTPDEQLQALHPIRHWLSWLPKALLRLSDRDPLLMVFLAHYNMVVLAVESILPATRNPFAISKRVEFIERLDKMISEVRQTPAEESPKSPSTRRRRESLSTLMFGPMAFARQWRQTNPTNLRPSDCTP</sequence>
<dbReference type="EMBL" id="QZAF01000074">
    <property type="protein sequence ID" value="THV74024.1"/>
    <property type="molecule type" value="Genomic_DNA"/>
</dbReference>